<protein>
    <recommendedName>
        <fullName evidence="3">Type VI secretion system-associated protein TagF</fullName>
    </recommendedName>
</protein>
<name>A0A162LEH7_9PROT</name>
<dbReference type="InterPro" id="IPR038225">
    <property type="entry name" value="TagF_sf"/>
</dbReference>
<dbReference type="NCBIfam" id="TIGR03373">
    <property type="entry name" value="VI_minor_4"/>
    <property type="match status" value="1"/>
</dbReference>
<accession>A0A162LEH7</accession>
<reference evidence="1 2" key="1">
    <citation type="submission" date="2015-12" db="EMBL/GenBank/DDBJ databases">
        <title>Genome sequence of Tistrella mobilis MCCC 1A02139.</title>
        <authorList>
            <person name="Lu L."/>
            <person name="Lai Q."/>
            <person name="Shao Z."/>
            <person name="Qian P."/>
        </authorList>
    </citation>
    <scope>NUCLEOTIDE SEQUENCE [LARGE SCALE GENOMIC DNA]</scope>
    <source>
        <strain evidence="1 2">MCCC 1A02139</strain>
    </source>
</reference>
<comment type="caution">
    <text evidence="1">The sequence shown here is derived from an EMBL/GenBank/DDBJ whole genome shotgun (WGS) entry which is preliminary data.</text>
</comment>
<dbReference type="InterPro" id="IPR017748">
    <property type="entry name" value="TagF"/>
</dbReference>
<dbReference type="OrthoDB" id="9801841at2"/>
<dbReference type="Gene3D" id="3.40.1730.10">
    <property type="entry name" value="pa0076 domain"/>
    <property type="match status" value="1"/>
</dbReference>
<dbReference type="AlphaFoldDB" id="A0A162LEH7"/>
<evidence type="ECO:0000313" key="1">
    <source>
        <dbReference type="EMBL" id="KYO54612.1"/>
    </source>
</evidence>
<dbReference type="RefSeq" id="WP_062762918.1">
    <property type="nucleotide sequence ID" value="NZ_CP121042.1"/>
</dbReference>
<dbReference type="EMBL" id="LPZR01000083">
    <property type="protein sequence ID" value="KYO54612.1"/>
    <property type="molecule type" value="Genomic_DNA"/>
</dbReference>
<organism evidence="1 2">
    <name type="scientific">Tistrella mobilis</name>
    <dbReference type="NCBI Taxonomy" id="171437"/>
    <lineage>
        <taxon>Bacteria</taxon>
        <taxon>Pseudomonadati</taxon>
        <taxon>Pseudomonadota</taxon>
        <taxon>Alphaproteobacteria</taxon>
        <taxon>Geminicoccales</taxon>
        <taxon>Geminicoccaceae</taxon>
        <taxon>Tistrella</taxon>
    </lineage>
</organism>
<dbReference type="GeneID" id="97238906"/>
<proteinExistence type="predicted"/>
<dbReference type="Proteomes" id="UP000075787">
    <property type="component" value="Unassembled WGS sequence"/>
</dbReference>
<evidence type="ECO:0000313" key="2">
    <source>
        <dbReference type="Proteomes" id="UP000075787"/>
    </source>
</evidence>
<gene>
    <name evidence="1" type="ORF">AUP44_24915</name>
</gene>
<evidence type="ECO:0008006" key="3">
    <source>
        <dbReference type="Google" id="ProtNLM"/>
    </source>
</evidence>
<sequence length="238" mass="25697">MSAALLRSATPPGVCGKLPWLGDFVRRRLDDGFVEPWDGWVRAGLARVRDDLPDAWLALYLQAPVWRFVLPPGICGRQGAAGVLMASVDRVGRYYPLTIAARLDEMPPPPGLASAAADWFGRVEDLALAALDPDIDPDRWERALLELEGPVMADHYARGAGQSLDGGVVAVRLDRPGDLGPAFAALAHRAEPPGTAGPVQFWTLPRRGEAGPLPGRFVFAPDLPEPRLWHEILRGGAP</sequence>
<dbReference type="Pfam" id="PF09867">
    <property type="entry name" value="TagF_N"/>
    <property type="match status" value="1"/>
</dbReference>